<evidence type="ECO:0000313" key="6">
    <source>
        <dbReference type="EMBL" id="MFC7380719.1"/>
    </source>
</evidence>
<dbReference type="PRINTS" id="PR00039">
    <property type="entry name" value="HTHLYSR"/>
</dbReference>
<evidence type="ECO:0000256" key="4">
    <source>
        <dbReference type="ARBA" id="ARBA00023163"/>
    </source>
</evidence>
<dbReference type="InterPro" id="IPR036390">
    <property type="entry name" value="WH_DNA-bd_sf"/>
</dbReference>
<name>A0ABW2NV88_9ACTN</name>
<keyword evidence="7" id="KW-1185">Reference proteome</keyword>
<evidence type="ECO:0000256" key="3">
    <source>
        <dbReference type="ARBA" id="ARBA00023125"/>
    </source>
</evidence>
<dbReference type="EMBL" id="JBHTCG010000001">
    <property type="protein sequence ID" value="MFC7380719.1"/>
    <property type="molecule type" value="Genomic_DNA"/>
</dbReference>
<organism evidence="6 7">
    <name type="scientific">Sphaerisporangium rhizosphaerae</name>
    <dbReference type="NCBI Taxonomy" id="2269375"/>
    <lineage>
        <taxon>Bacteria</taxon>
        <taxon>Bacillati</taxon>
        <taxon>Actinomycetota</taxon>
        <taxon>Actinomycetes</taxon>
        <taxon>Streptosporangiales</taxon>
        <taxon>Streptosporangiaceae</taxon>
        <taxon>Sphaerisporangium</taxon>
    </lineage>
</organism>
<keyword evidence="4" id="KW-0804">Transcription</keyword>
<dbReference type="Pfam" id="PF00126">
    <property type="entry name" value="HTH_1"/>
    <property type="match status" value="1"/>
</dbReference>
<protein>
    <submittedName>
        <fullName evidence="6">LysR family transcriptional regulator</fullName>
    </submittedName>
</protein>
<feature type="domain" description="HTH lysR-type" evidence="5">
    <location>
        <begin position="1"/>
        <end position="58"/>
    </location>
</feature>
<dbReference type="InterPro" id="IPR005119">
    <property type="entry name" value="LysR_subst-bd"/>
</dbReference>
<dbReference type="PANTHER" id="PTHR30346:SF28">
    <property type="entry name" value="HTH-TYPE TRANSCRIPTIONAL REGULATOR CYNR"/>
    <property type="match status" value="1"/>
</dbReference>
<comment type="similarity">
    <text evidence="1">Belongs to the LysR transcriptional regulatory family.</text>
</comment>
<accession>A0ABW2NV88</accession>
<keyword evidence="3" id="KW-0238">DNA-binding</keyword>
<dbReference type="Proteomes" id="UP001596496">
    <property type="component" value="Unassembled WGS sequence"/>
</dbReference>
<comment type="caution">
    <text evidence="6">The sequence shown here is derived from an EMBL/GenBank/DDBJ whole genome shotgun (WGS) entry which is preliminary data.</text>
</comment>
<sequence>MELRQLEYFVAVAEDCHFTRAAKRLRVAQSGLSASIRSLERELGAPLFLRSTRQVELTPAGRALLVEARRALAATGAAVDAVAAVQGLLRGSLAIGSLQCLHVVHLPAVLARFVAAHPGLEVSLRHGGSGELVEQVRTGRLDVAFVARPARCPGDVVATPLAGEPLVLACPSDHPLASRAEVGLAELGAERFVDFPADWVSRNLADSVLAGAGVERRVALEVTDVHSLLDLVTFGLGVALVPRSFSAKTDRVRFVPLAGAVPPWEIVTVTGDPTSAAAAALLREVAAEGSPAAPPVPAVSVAAG</sequence>
<dbReference type="SUPFAM" id="SSF53850">
    <property type="entry name" value="Periplasmic binding protein-like II"/>
    <property type="match status" value="1"/>
</dbReference>
<dbReference type="PANTHER" id="PTHR30346">
    <property type="entry name" value="TRANSCRIPTIONAL DUAL REGULATOR HCAR-RELATED"/>
    <property type="match status" value="1"/>
</dbReference>
<dbReference type="InterPro" id="IPR036388">
    <property type="entry name" value="WH-like_DNA-bd_sf"/>
</dbReference>
<dbReference type="SUPFAM" id="SSF46785">
    <property type="entry name" value="Winged helix' DNA-binding domain"/>
    <property type="match status" value="1"/>
</dbReference>
<evidence type="ECO:0000256" key="1">
    <source>
        <dbReference type="ARBA" id="ARBA00009437"/>
    </source>
</evidence>
<evidence type="ECO:0000313" key="7">
    <source>
        <dbReference type="Proteomes" id="UP001596496"/>
    </source>
</evidence>
<evidence type="ECO:0000259" key="5">
    <source>
        <dbReference type="PROSITE" id="PS50931"/>
    </source>
</evidence>
<dbReference type="InterPro" id="IPR000847">
    <property type="entry name" value="LysR_HTH_N"/>
</dbReference>
<dbReference type="CDD" id="cd08436">
    <property type="entry name" value="PBP2_LTTR_like_3"/>
    <property type="match status" value="1"/>
</dbReference>
<gene>
    <name evidence="6" type="ORF">ACFQSB_00795</name>
</gene>
<keyword evidence="2" id="KW-0805">Transcription regulation</keyword>
<dbReference type="Pfam" id="PF03466">
    <property type="entry name" value="LysR_substrate"/>
    <property type="match status" value="1"/>
</dbReference>
<dbReference type="PROSITE" id="PS50931">
    <property type="entry name" value="HTH_LYSR"/>
    <property type="match status" value="1"/>
</dbReference>
<dbReference type="Gene3D" id="1.10.10.10">
    <property type="entry name" value="Winged helix-like DNA-binding domain superfamily/Winged helix DNA-binding domain"/>
    <property type="match status" value="1"/>
</dbReference>
<evidence type="ECO:0000256" key="2">
    <source>
        <dbReference type="ARBA" id="ARBA00023015"/>
    </source>
</evidence>
<dbReference type="Gene3D" id="3.40.190.290">
    <property type="match status" value="1"/>
</dbReference>
<proteinExistence type="inferred from homology"/>
<dbReference type="RefSeq" id="WP_380823741.1">
    <property type="nucleotide sequence ID" value="NZ_JBHTCG010000001.1"/>
</dbReference>
<reference evidence="7" key="1">
    <citation type="journal article" date="2019" name="Int. J. Syst. Evol. Microbiol.">
        <title>The Global Catalogue of Microorganisms (GCM) 10K type strain sequencing project: providing services to taxonomists for standard genome sequencing and annotation.</title>
        <authorList>
            <consortium name="The Broad Institute Genomics Platform"/>
            <consortium name="The Broad Institute Genome Sequencing Center for Infectious Disease"/>
            <person name="Wu L."/>
            <person name="Ma J."/>
        </authorList>
    </citation>
    <scope>NUCLEOTIDE SEQUENCE [LARGE SCALE GENOMIC DNA]</scope>
    <source>
        <strain evidence="7">CECT 7649</strain>
    </source>
</reference>